<proteinExistence type="inferred from homology"/>
<keyword evidence="7" id="KW-1185">Reference proteome</keyword>
<feature type="binding site" evidence="3">
    <location>
        <position position="190"/>
    </location>
    <ligand>
        <name>Cu cation</name>
        <dbReference type="ChEBI" id="CHEBI:23378"/>
    </ligand>
</feature>
<keyword evidence="5" id="KW-0812">Transmembrane</keyword>
<comment type="similarity">
    <text evidence="1">Belongs to the SCO1/2 family.</text>
</comment>
<dbReference type="Proteomes" id="UP000199630">
    <property type="component" value="Unassembled WGS sequence"/>
</dbReference>
<dbReference type="FunFam" id="3.40.30.10:FF:000013">
    <property type="entry name" value="Blast:Protein SCO1 homolog, mitochondrial"/>
    <property type="match status" value="1"/>
</dbReference>
<evidence type="ECO:0000313" key="6">
    <source>
        <dbReference type="EMBL" id="SFJ57781.1"/>
    </source>
</evidence>
<dbReference type="EMBL" id="FORH01000004">
    <property type="protein sequence ID" value="SFJ57781.1"/>
    <property type="molecule type" value="Genomic_DNA"/>
</dbReference>
<organism evidence="6 7">
    <name type="scientific">Celeribacter neptunius</name>
    <dbReference type="NCBI Taxonomy" id="588602"/>
    <lineage>
        <taxon>Bacteria</taxon>
        <taxon>Pseudomonadati</taxon>
        <taxon>Pseudomonadota</taxon>
        <taxon>Alphaproteobacteria</taxon>
        <taxon>Rhodobacterales</taxon>
        <taxon>Roseobacteraceae</taxon>
        <taxon>Celeribacter</taxon>
    </lineage>
</organism>
<evidence type="ECO:0000256" key="1">
    <source>
        <dbReference type="ARBA" id="ARBA00010996"/>
    </source>
</evidence>
<feature type="binding site" evidence="3">
    <location>
        <position position="102"/>
    </location>
    <ligand>
        <name>Cu cation</name>
        <dbReference type="ChEBI" id="CHEBI:23378"/>
    </ligand>
</feature>
<protein>
    <submittedName>
        <fullName evidence="6">Protein SCO1/2</fullName>
    </submittedName>
</protein>
<dbReference type="GO" id="GO:0046872">
    <property type="term" value="F:metal ion binding"/>
    <property type="evidence" value="ECO:0007669"/>
    <property type="project" value="UniProtKB-KW"/>
</dbReference>
<dbReference type="PANTHER" id="PTHR12151">
    <property type="entry name" value="ELECTRON TRANSPORT PROTIN SCO1/SENC FAMILY MEMBER"/>
    <property type="match status" value="1"/>
</dbReference>
<dbReference type="STRING" id="588602.SAMN04487991_2461"/>
<dbReference type="InterPro" id="IPR003782">
    <property type="entry name" value="SCO1/SenC"/>
</dbReference>
<evidence type="ECO:0000256" key="3">
    <source>
        <dbReference type="PIRSR" id="PIRSR603782-1"/>
    </source>
</evidence>
<evidence type="ECO:0000256" key="5">
    <source>
        <dbReference type="SAM" id="Phobius"/>
    </source>
</evidence>
<keyword evidence="4" id="KW-1015">Disulfide bond</keyword>
<dbReference type="Gene3D" id="3.40.30.10">
    <property type="entry name" value="Glutaredoxin"/>
    <property type="match status" value="1"/>
</dbReference>
<sequence length="228" mass="25066">MTTRTLTIIASVAAVLFLVVVGIFAFVPNATLILSKGPIVVLSGKAGDQAEDPFDGCRASRVATGSASIGGPFELVSEDGVTVTDKDVFTKPTILYFGYTFCPDVCPLDNMRNADALRLLDERGYDAQAAFISIDPERDTPEIVKEFTDLFHENMIGMTGTPEQVKAASMAYKTYYKKQDGDPEYYLVDHSTFAYLVFPEIGFVDFFKREDTPEQMADRVACFIDAAK</sequence>
<reference evidence="7" key="1">
    <citation type="submission" date="2016-10" db="EMBL/GenBank/DDBJ databases">
        <authorList>
            <person name="Varghese N."/>
            <person name="Submissions S."/>
        </authorList>
    </citation>
    <scope>NUCLEOTIDE SEQUENCE [LARGE SCALE GENOMIC DNA]</scope>
    <source>
        <strain evidence="7">DSM 26471</strain>
    </source>
</reference>
<dbReference type="InterPro" id="IPR036249">
    <property type="entry name" value="Thioredoxin-like_sf"/>
</dbReference>
<dbReference type="Pfam" id="PF02630">
    <property type="entry name" value="SCO1-SenC"/>
    <property type="match status" value="1"/>
</dbReference>
<feature type="binding site" evidence="3">
    <location>
        <position position="106"/>
    </location>
    <ligand>
        <name>Cu cation</name>
        <dbReference type="ChEBI" id="CHEBI:23378"/>
    </ligand>
</feature>
<evidence type="ECO:0000313" key="7">
    <source>
        <dbReference type="Proteomes" id="UP000199630"/>
    </source>
</evidence>
<accession>A0A1I3SJG3</accession>
<evidence type="ECO:0000256" key="4">
    <source>
        <dbReference type="PIRSR" id="PIRSR603782-2"/>
    </source>
</evidence>
<dbReference type="AlphaFoldDB" id="A0A1I3SJG3"/>
<dbReference type="RefSeq" id="WP_090060985.1">
    <property type="nucleotide sequence ID" value="NZ_FORH01000004.1"/>
</dbReference>
<keyword evidence="5" id="KW-0472">Membrane</keyword>
<keyword evidence="3" id="KW-0479">Metal-binding</keyword>
<gene>
    <name evidence="6" type="ORF">SAMN04487991_2461</name>
</gene>
<dbReference type="SUPFAM" id="SSF52833">
    <property type="entry name" value="Thioredoxin-like"/>
    <property type="match status" value="1"/>
</dbReference>
<keyword evidence="2 3" id="KW-0186">Copper</keyword>
<feature type="transmembrane region" description="Helical" evidence="5">
    <location>
        <begin position="6"/>
        <end position="27"/>
    </location>
</feature>
<dbReference type="CDD" id="cd02968">
    <property type="entry name" value="SCO"/>
    <property type="match status" value="1"/>
</dbReference>
<feature type="disulfide bond" description="Redox-active" evidence="4">
    <location>
        <begin position="102"/>
        <end position="106"/>
    </location>
</feature>
<keyword evidence="5" id="KW-1133">Transmembrane helix</keyword>
<name>A0A1I3SJG3_9RHOB</name>
<evidence type="ECO:0000256" key="2">
    <source>
        <dbReference type="ARBA" id="ARBA00023008"/>
    </source>
</evidence>
<dbReference type="PANTHER" id="PTHR12151:SF25">
    <property type="entry name" value="LINALOOL DEHYDRATASE_ISOMERASE DOMAIN-CONTAINING PROTEIN"/>
    <property type="match status" value="1"/>
</dbReference>
<dbReference type="OrthoDB" id="9790194at2"/>